<dbReference type="Proteomes" id="UP000186406">
    <property type="component" value="Unassembled WGS sequence"/>
</dbReference>
<evidence type="ECO:0000313" key="2">
    <source>
        <dbReference type="EMBL" id="SHO63141.1"/>
    </source>
</evidence>
<feature type="domain" description="Methyltransferase" evidence="1">
    <location>
        <begin position="55"/>
        <end position="152"/>
    </location>
</feature>
<dbReference type="Gene3D" id="3.40.50.150">
    <property type="entry name" value="Vaccinia Virus protein VP39"/>
    <property type="match status" value="1"/>
</dbReference>
<dbReference type="AlphaFoldDB" id="A0A1M7ZDZ2"/>
<dbReference type="EMBL" id="FRXO01000002">
    <property type="protein sequence ID" value="SHO63141.1"/>
    <property type="molecule type" value="Genomic_DNA"/>
</dbReference>
<dbReference type="STRING" id="1123029.SAMN02745172_01284"/>
<dbReference type="CDD" id="cd02440">
    <property type="entry name" value="AdoMet_MTases"/>
    <property type="match status" value="1"/>
</dbReference>
<dbReference type="InterPro" id="IPR029063">
    <property type="entry name" value="SAM-dependent_MTases_sf"/>
</dbReference>
<proteinExistence type="predicted"/>
<dbReference type="InterPro" id="IPR041698">
    <property type="entry name" value="Methyltransf_25"/>
</dbReference>
<evidence type="ECO:0000313" key="3">
    <source>
        <dbReference type="Proteomes" id="UP000186406"/>
    </source>
</evidence>
<gene>
    <name evidence="2" type="ORF">SAMN02745172_01284</name>
</gene>
<dbReference type="GO" id="GO:0008168">
    <property type="term" value="F:methyltransferase activity"/>
    <property type="evidence" value="ECO:0007669"/>
    <property type="project" value="UniProtKB-KW"/>
</dbReference>
<dbReference type="Pfam" id="PF13649">
    <property type="entry name" value="Methyltransf_25"/>
    <property type="match status" value="1"/>
</dbReference>
<dbReference type="GO" id="GO:0032259">
    <property type="term" value="P:methylation"/>
    <property type="evidence" value="ECO:0007669"/>
    <property type="project" value="UniProtKB-KW"/>
</dbReference>
<protein>
    <submittedName>
        <fullName evidence="2">Phosphatidylethanolamine/phosphatidyl-N-methylethanolamine N-methyltransferase</fullName>
    </submittedName>
</protein>
<keyword evidence="2" id="KW-0808">Transferase</keyword>
<evidence type="ECO:0000259" key="1">
    <source>
        <dbReference type="Pfam" id="PF13649"/>
    </source>
</evidence>
<sequence>MKTGVSRLSHKVADEFRFLKAWASNPLTTGAVAPSGPALTKAMAAAVEVDRPGVILELGPGTGVMTEAMLARGIPESRIVMLEYSRDFCKLLRERFPEATVIEGDAYAVKATLENPPNGSIASVISSLPLFTRPPAARQGLIADCMDLLVPGAPFIQFSYALVPPVPAERGGRFTVSPSPWILRNVPPARVWTYRGV</sequence>
<keyword evidence="3" id="KW-1185">Reference proteome</keyword>
<dbReference type="SUPFAM" id="SSF53335">
    <property type="entry name" value="S-adenosyl-L-methionine-dependent methyltransferases"/>
    <property type="match status" value="1"/>
</dbReference>
<dbReference type="RefSeq" id="WP_210215399.1">
    <property type="nucleotide sequence ID" value="NZ_FRXO01000002.1"/>
</dbReference>
<keyword evidence="2" id="KW-0489">Methyltransferase</keyword>
<reference evidence="2 3" key="1">
    <citation type="submission" date="2016-12" db="EMBL/GenBank/DDBJ databases">
        <authorList>
            <person name="Song W.-J."/>
            <person name="Kurnit D.M."/>
        </authorList>
    </citation>
    <scope>NUCLEOTIDE SEQUENCE [LARGE SCALE GENOMIC DNA]</scope>
    <source>
        <strain evidence="2 3">DSM 19599</strain>
    </source>
</reference>
<accession>A0A1M7ZDZ2</accession>
<name>A0A1M7ZDZ2_9HYPH</name>
<organism evidence="2 3">
    <name type="scientific">Pseudoxanthobacter soli DSM 19599</name>
    <dbReference type="NCBI Taxonomy" id="1123029"/>
    <lineage>
        <taxon>Bacteria</taxon>
        <taxon>Pseudomonadati</taxon>
        <taxon>Pseudomonadota</taxon>
        <taxon>Alphaproteobacteria</taxon>
        <taxon>Hyphomicrobiales</taxon>
        <taxon>Segnochrobactraceae</taxon>
        <taxon>Pseudoxanthobacter</taxon>
    </lineage>
</organism>